<dbReference type="AlphaFoldDB" id="A0A1Y2BWQ3"/>
<accession>A0A1Y2BWQ3</accession>
<dbReference type="EMBL" id="MCGO01000043">
    <property type="protein sequence ID" value="ORY38545.1"/>
    <property type="molecule type" value="Genomic_DNA"/>
</dbReference>
<comment type="caution">
    <text evidence="2">The sequence shown here is derived from an EMBL/GenBank/DDBJ whole genome shotgun (WGS) entry which is preliminary data.</text>
</comment>
<dbReference type="STRING" id="329046.A0A1Y2BWQ3"/>
<feature type="signal peptide" evidence="1">
    <location>
        <begin position="1"/>
        <end position="19"/>
    </location>
</feature>
<dbReference type="Proteomes" id="UP000193642">
    <property type="component" value="Unassembled WGS sequence"/>
</dbReference>
<evidence type="ECO:0000256" key="1">
    <source>
        <dbReference type="SAM" id="SignalP"/>
    </source>
</evidence>
<name>A0A1Y2BWQ3_9FUNG</name>
<protein>
    <submittedName>
        <fullName evidence="2">Uncharacterized protein</fullName>
    </submittedName>
</protein>
<sequence length="232" mass="27459">MKFSATLLLVTATAFQALAAPVPGDDKYYESYHKAEYKGKEYDSYEARNTTRRKVRHENKYDDAEKYYKRDGYSADNSPDYVVTTLMGMTILQGDGYVAEYADYDVKESYGDDKDNDYGYNEEYNDYDHNNKYADKYDSNDEKYYKRDYDTSRRKSTMTTKPRRFLWNDKYNDYGGYDAKDKYDEHEGRATTTTTKKYYSSDYTAKDSFDDNSSGYTTKDYERYNKVKSENQ</sequence>
<proteinExistence type="predicted"/>
<reference evidence="2 3" key="1">
    <citation type="submission" date="2016-07" db="EMBL/GenBank/DDBJ databases">
        <title>Pervasive Adenine N6-methylation of Active Genes in Fungi.</title>
        <authorList>
            <consortium name="DOE Joint Genome Institute"/>
            <person name="Mondo S.J."/>
            <person name="Dannebaum R.O."/>
            <person name="Kuo R.C."/>
            <person name="Labutti K."/>
            <person name="Haridas S."/>
            <person name="Kuo A."/>
            <person name="Salamov A."/>
            <person name="Ahrendt S.R."/>
            <person name="Lipzen A."/>
            <person name="Sullivan W."/>
            <person name="Andreopoulos W.B."/>
            <person name="Clum A."/>
            <person name="Lindquist E."/>
            <person name="Daum C."/>
            <person name="Ramamoorthy G.K."/>
            <person name="Gryganskyi A."/>
            <person name="Culley D."/>
            <person name="Magnuson J.K."/>
            <person name="James T.Y."/>
            <person name="O'Malley M.A."/>
            <person name="Stajich J.E."/>
            <person name="Spatafora J.W."/>
            <person name="Visel A."/>
            <person name="Grigoriev I.V."/>
        </authorList>
    </citation>
    <scope>NUCLEOTIDE SEQUENCE [LARGE SCALE GENOMIC DNA]</scope>
    <source>
        <strain evidence="2 3">JEL800</strain>
    </source>
</reference>
<evidence type="ECO:0000313" key="2">
    <source>
        <dbReference type="EMBL" id="ORY38545.1"/>
    </source>
</evidence>
<gene>
    <name evidence="2" type="ORF">BCR33DRAFT_741422</name>
</gene>
<keyword evidence="1" id="KW-0732">Signal</keyword>
<feature type="chain" id="PRO_5012711399" evidence="1">
    <location>
        <begin position="20"/>
        <end position="232"/>
    </location>
</feature>
<keyword evidence="3" id="KW-1185">Reference proteome</keyword>
<evidence type="ECO:0000313" key="3">
    <source>
        <dbReference type="Proteomes" id="UP000193642"/>
    </source>
</evidence>
<organism evidence="2 3">
    <name type="scientific">Rhizoclosmatium globosum</name>
    <dbReference type="NCBI Taxonomy" id="329046"/>
    <lineage>
        <taxon>Eukaryota</taxon>
        <taxon>Fungi</taxon>
        <taxon>Fungi incertae sedis</taxon>
        <taxon>Chytridiomycota</taxon>
        <taxon>Chytridiomycota incertae sedis</taxon>
        <taxon>Chytridiomycetes</taxon>
        <taxon>Chytridiales</taxon>
        <taxon>Chytriomycetaceae</taxon>
        <taxon>Rhizoclosmatium</taxon>
    </lineage>
</organism>